<dbReference type="InterPro" id="IPR042104">
    <property type="entry name" value="PKS_dehydratase_sf"/>
</dbReference>
<dbReference type="InterPro" id="IPR036291">
    <property type="entry name" value="NAD(P)-bd_dom_sf"/>
</dbReference>
<dbReference type="Gene3D" id="3.30.300.30">
    <property type="match status" value="1"/>
</dbReference>
<dbReference type="InterPro" id="IPR042099">
    <property type="entry name" value="ANL_N_sf"/>
</dbReference>
<dbReference type="InterPro" id="IPR045851">
    <property type="entry name" value="AMP-bd_C_sf"/>
</dbReference>
<evidence type="ECO:0000256" key="5">
    <source>
        <dbReference type="ARBA" id="ARBA00022737"/>
    </source>
</evidence>
<dbReference type="EMBL" id="CP010519">
    <property type="protein sequence ID" value="AJE81086.1"/>
    <property type="molecule type" value="Genomic_DNA"/>
</dbReference>
<keyword evidence="4" id="KW-0808">Transferase</keyword>
<dbReference type="SUPFAM" id="SSF56801">
    <property type="entry name" value="Acetyl-CoA synthetase-like"/>
    <property type="match status" value="1"/>
</dbReference>
<dbReference type="Gene3D" id="3.10.129.110">
    <property type="entry name" value="Polyketide synthase dehydratase"/>
    <property type="match status" value="2"/>
</dbReference>
<dbReference type="InterPro" id="IPR032821">
    <property type="entry name" value="PKS_assoc"/>
</dbReference>
<feature type="compositionally biased region" description="Basic residues" evidence="10">
    <location>
        <begin position="3243"/>
        <end position="3254"/>
    </location>
</feature>
<feature type="domain" description="Ketosynthase family 3 (KS3)" evidence="12">
    <location>
        <begin position="2414"/>
        <end position="2841"/>
    </location>
</feature>
<feature type="region of interest" description="C-terminal hotdog fold" evidence="9">
    <location>
        <begin position="1687"/>
        <end position="1823"/>
    </location>
</feature>
<dbReference type="SMART" id="SM00822">
    <property type="entry name" value="PKS_KR"/>
    <property type="match status" value="2"/>
</dbReference>
<feature type="active site" description="Proton acceptor; for dehydratase activity" evidence="9">
    <location>
        <position position="1574"/>
    </location>
</feature>
<feature type="domain" description="Ketosynthase family 3 (KS3)" evidence="12">
    <location>
        <begin position="646"/>
        <end position="1073"/>
    </location>
</feature>
<dbReference type="KEGG" id="sals:SLNWT_0710"/>
<dbReference type="InterPro" id="IPR020807">
    <property type="entry name" value="PKS_DH"/>
</dbReference>
<feature type="region of interest" description="Disordered" evidence="10">
    <location>
        <begin position="3232"/>
        <end position="3283"/>
    </location>
</feature>
<dbReference type="SMART" id="SM00826">
    <property type="entry name" value="PKS_DH"/>
    <property type="match status" value="2"/>
</dbReference>
<dbReference type="FunFam" id="1.10.1200.10:FF:000007">
    <property type="entry name" value="Probable polyketide synthase pks17"/>
    <property type="match status" value="1"/>
</dbReference>
<dbReference type="InterPro" id="IPR049551">
    <property type="entry name" value="PKS_DH_C"/>
</dbReference>
<dbReference type="FunFam" id="3.40.47.10:FF:000019">
    <property type="entry name" value="Polyketide synthase type I"/>
    <property type="match status" value="2"/>
</dbReference>
<evidence type="ECO:0000256" key="8">
    <source>
        <dbReference type="ARBA" id="ARBA00023315"/>
    </source>
</evidence>
<dbReference type="Pfam" id="PF21089">
    <property type="entry name" value="PKS_DH_N"/>
    <property type="match status" value="2"/>
</dbReference>
<dbReference type="InterPro" id="IPR009081">
    <property type="entry name" value="PP-bd_ACP"/>
</dbReference>
<comment type="pathway">
    <text evidence="1">Antibiotic biosynthesis.</text>
</comment>
<dbReference type="Pfam" id="PF00109">
    <property type="entry name" value="ketoacyl-synt"/>
    <property type="match status" value="2"/>
</dbReference>
<evidence type="ECO:0000259" key="11">
    <source>
        <dbReference type="PROSITE" id="PS50075"/>
    </source>
</evidence>
<reference evidence="14 15" key="1">
    <citation type="submission" date="2015-01" db="EMBL/GenBank/DDBJ databases">
        <title>Enhanced salinomycin production by adjusting the supply of polyketide extender units in Streptomyce albus DSM 41398.</title>
        <authorList>
            <person name="Lu C."/>
        </authorList>
    </citation>
    <scope>NUCLEOTIDE SEQUENCE [LARGE SCALE GENOMIC DNA]</scope>
    <source>
        <strain evidence="15">ATCC 21838 / DSM 41398 / FERM P-419 / JCM 4703 / NBRC 107858</strain>
    </source>
</reference>
<dbReference type="InterPro" id="IPR001227">
    <property type="entry name" value="Ac_transferase_dom_sf"/>
</dbReference>
<dbReference type="InterPro" id="IPR049900">
    <property type="entry name" value="PKS_mFAS_DH"/>
</dbReference>
<keyword evidence="6" id="KW-0045">Antibiotic biosynthesis</keyword>
<gene>
    <name evidence="14" type="ORF">SLNWT_0710</name>
</gene>
<dbReference type="GO" id="GO:0004312">
    <property type="term" value="F:fatty acid synthase activity"/>
    <property type="evidence" value="ECO:0007669"/>
    <property type="project" value="TreeGrafter"/>
</dbReference>
<dbReference type="Pfam" id="PF14765">
    <property type="entry name" value="PS-DH"/>
    <property type="match status" value="2"/>
</dbReference>
<feature type="compositionally biased region" description="Pro residues" evidence="10">
    <location>
        <begin position="3268"/>
        <end position="3279"/>
    </location>
</feature>
<feature type="domain" description="PKS/mFAS DH" evidence="13">
    <location>
        <begin position="3308"/>
        <end position="3574"/>
    </location>
</feature>
<evidence type="ECO:0000256" key="3">
    <source>
        <dbReference type="ARBA" id="ARBA00022553"/>
    </source>
</evidence>
<feature type="active site" description="Proton donor; for dehydratase activity" evidence="9">
    <location>
        <position position="1746"/>
    </location>
</feature>
<dbReference type="InterPro" id="IPR006162">
    <property type="entry name" value="Ppantetheine_attach_site"/>
</dbReference>
<dbReference type="InterPro" id="IPR049552">
    <property type="entry name" value="PKS_DH_N"/>
</dbReference>
<dbReference type="CDD" id="cd00833">
    <property type="entry name" value="PKS"/>
    <property type="match status" value="2"/>
</dbReference>
<dbReference type="SUPFAM" id="SSF47336">
    <property type="entry name" value="ACP-like"/>
    <property type="match status" value="3"/>
</dbReference>
<dbReference type="InterPro" id="IPR050091">
    <property type="entry name" value="PKS_NRPS_Biosynth_Enz"/>
</dbReference>
<evidence type="ECO:0000259" key="13">
    <source>
        <dbReference type="PROSITE" id="PS52019"/>
    </source>
</evidence>
<dbReference type="SUPFAM" id="SSF52151">
    <property type="entry name" value="FabD/lysophospholipase-like"/>
    <property type="match status" value="2"/>
</dbReference>
<dbReference type="SMART" id="SM00823">
    <property type="entry name" value="PKS_PP"/>
    <property type="match status" value="3"/>
</dbReference>
<feature type="region of interest" description="N-terminal hotdog fold" evidence="9">
    <location>
        <begin position="1542"/>
        <end position="1672"/>
    </location>
</feature>
<dbReference type="Gene3D" id="3.30.70.3290">
    <property type="match status" value="2"/>
</dbReference>
<dbReference type="Pfam" id="PF08659">
    <property type="entry name" value="KR"/>
    <property type="match status" value="2"/>
</dbReference>
<dbReference type="Gene3D" id="3.40.366.10">
    <property type="entry name" value="Malonyl-Coenzyme A Acyl Carrier Protein, domain 2"/>
    <property type="match status" value="2"/>
</dbReference>
<dbReference type="InterPro" id="IPR020845">
    <property type="entry name" value="AMP-binding_CS"/>
</dbReference>
<dbReference type="InterPro" id="IPR016039">
    <property type="entry name" value="Thiolase-like"/>
</dbReference>
<feature type="domain" description="Carrier" evidence="11">
    <location>
        <begin position="2318"/>
        <end position="2393"/>
    </location>
</feature>
<dbReference type="InterPro" id="IPR013968">
    <property type="entry name" value="PKS_KR"/>
</dbReference>
<dbReference type="SUPFAM" id="SSF51735">
    <property type="entry name" value="NAD(P)-binding Rossmann-fold domains"/>
    <property type="match status" value="4"/>
</dbReference>
<evidence type="ECO:0000256" key="7">
    <source>
        <dbReference type="ARBA" id="ARBA00023268"/>
    </source>
</evidence>
<evidence type="ECO:0000259" key="12">
    <source>
        <dbReference type="PROSITE" id="PS52004"/>
    </source>
</evidence>
<dbReference type="Pfam" id="PF00698">
    <property type="entry name" value="Acyl_transf_1"/>
    <property type="match status" value="2"/>
</dbReference>
<dbReference type="Pfam" id="PF22953">
    <property type="entry name" value="SpnB_Rossmann"/>
    <property type="match status" value="2"/>
</dbReference>
<keyword evidence="2" id="KW-0596">Phosphopantetheine</keyword>
<keyword evidence="8" id="KW-0012">Acyltransferase</keyword>
<dbReference type="PROSITE" id="PS52019">
    <property type="entry name" value="PKS_MFAS_DH"/>
    <property type="match status" value="2"/>
</dbReference>
<evidence type="ECO:0000313" key="14">
    <source>
        <dbReference type="EMBL" id="AJE81086.1"/>
    </source>
</evidence>
<name>A0A0B5EQL1_STRA4</name>
<dbReference type="InterPro" id="IPR057326">
    <property type="entry name" value="KR_dom"/>
</dbReference>
<evidence type="ECO:0000313" key="15">
    <source>
        <dbReference type="Proteomes" id="UP000031523"/>
    </source>
</evidence>
<evidence type="ECO:0000256" key="10">
    <source>
        <dbReference type="SAM" id="MobiDB-lite"/>
    </source>
</evidence>
<dbReference type="Proteomes" id="UP000031523">
    <property type="component" value="Chromosome"/>
</dbReference>
<dbReference type="GO" id="GO:0033068">
    <property type="term" value="P:macrolide biosynthetic process"/>
    <property type="evidence" value="ECO:0007669"/>
    <property type="project" value="UniProtKB-ARBA"/>
</dbReference>
<evidence type="ECO:0000256" key="6">
    <source>
        <dbReference type="ARBA" id="ARBA00023194"/>
    </source>
</evidence>
<dbReference type="InterPro" id="IPR036736">
    <property type="entry name" value="ACP-like_sf"/>
</dbReference>
<dbReference type="PROSITE" id="PS00455">
    <property type="entry name" value="AMP_BINDING"/>
    <property type="match status" value="1"/>
</dbReference>
<dbReference type="InterPro" id="IPR014043">
    <property type="entry name" value="Acyl_transferase_dom"/>
</dbReference>
<comment type="caution">
    <text evidence="9">Lacks conserved residue(s) required for the propagation of feature annotation.</text>
</comment>
<dbReference type="InterPro" id="IPR014031">
    <property type="entry name" value="Ketoacyl_synth_C"/>
</dbReference>
<dbReference type="InterPro" id="IPR014030">
    <property type="entry name" value="Ketoacyl_synth_N"/>
</dbReference>
<dbReference type="PANTHER" id="PTHR43775">
    <property type="entry name" value="FATTY ACID SYNTHASE"/>
    <property type="match status" value="1"/>
</dbReference>
<dbReference type="GO" id="GO:0006633">
    <property type="term" value="P:fatty acid biosynthetic process"/>
    <property type="evidence" value="ECO:0007669"/>
    <property type="project" value="InterPro"/>
</dbReference>
<dbReference type="SMART" id="SM00825">
    <property type="entry name" value="PKS_KS"/>
    <property type="match status" value="2"/>
</dbReference>
<feature type="compositionally biased region" description="Low complexity" evidence="10">
    <location>
        <begin position="3255"/>
        <end position="3264"/>
    </location>
</feature>
<dbReference type="InterPro" id="IPR025110">
    <property type="entry name" value="AMP-bd_C"/>
</dbReference>
<dbReference type="InterPro" id="IPR016035">
    <property type="entry name" value="Acyl_Trfase/lysoPLipase"/>
</dbReference>
<dbReference type="Pfam" id="PF00550">
    <property type="entry name" value="PP-binding"/>
    <property type="match status" value="3"/>
</dbReference>
<feature type="region of interest" description="Disordered" evidence="10">
    <location>
        <begin position="3391"/>
        <end position="3420"/>
    </location>
</feature>
<keyword evidence="3" id="KW-0597">Phosphoprotein</keyword>
<dbReference type="CDD" id="cd08956">
    <property type="entry name" value="KR_3_FAS_SDR_x"/>
    <property type="match status" value="2"/>
</dbReference>
<dbReference type="Gene3D" id="3.40.50.12780">
    <property type="entry name" value="N-terminal domain of ligase-like"/>
    <property type="match status" value="1"/>
</dbReference>
<feature type="region of interest" description="C-terminal hotdog fold" evidence="9">
    <location>
        <begin position="3441"/>
        <end position="3574"/>
    </location>
</feature>
<accession>A0A0B5EQL1</accession>
<evidence type="ECO:0000256" key="2">
    <source>
        <dbReference type="ARBA" id="ARBA00022450"/>
    </source>
</evidence>
<dbReference type="GO" id="GO:0004315">
    <property type="term" value="F:3-oxoacyl-[acyl-carrier-protein] synthase activity"/>
    <property type="evidence" value="ECO:0007669"/>
    <property type="project" value="InterPro"/>
</dbReference>
<proteinExistence type="predicted"/>
<feature type="domain" description="PKS/mFAS DH" evidence="13">
    <location>
        <begin position="1542"/>
        <end position="1823"/>
    </location>
</feature>
<dbReference type="Pfam" id="PF16197">
    <property type="entry name" value="KAsynt_C_assoc"/>
    <property type="match status" value="2"/>
</dbReference>
<dbReference type="PROSITE" id="PS52004">
    <property type="entry name" value="KS3_2"/>
    <property type="match status" value="2"/>
</dbReference>
<evidence type="ECO:0000256" key="1">
    <source>
        <dbReference type="ARBA" id="ARBA00004792"/>
    </source>
</evidence>
<dbReference type="InterPro" id="IPR055123">
    <property type="entry name" value="SpnB-like_Rossmann"/>
</dbReference>
<evidence type="ECO:0000256" key="9">
    <source>
        <dbReference type="PROSITE-ProRule" id="PRU01363"/>
    </source>
</evidence>
<dbReference type="InterPro" id="IPR000873">
    <property type="entry name" value="AMP-dep_synth/lig_dom"/>
</dbReference>
<evidence type="ECO:0000256" key="4">
    <source>
        <dbReference type="ARBA" id="ARBA00022679"/>
    </source>
</evidence>
<feature type="region of interest" description="N-terminal hotdog fold" evidence="9">
    <location>
        <begin position="3308"/>
        <end position="3433"/>
    </location>
</feature>
<dbReference type="SMART" id="SM01294">
    <property type="entry name" value="PKS_PP_betabranch"/>
    <property type="match status" value="1"/>
</dbReference>
<keyword evidence="15" id="KW-1185">Reference proteome</keyword>
<dbReference type="SUPFAM" id="SSF53901">
    <property type="entry name" value="Thiolase-like"/>
    <property type="match status" value="2"/>
</dbReference>
<protein>
    <submittedName>
        <fullName evidence="14">Polyketide synthase type I</fullName>
    </submittedName>
</protein>
<feature type="domain" description="Carrier" evidence="11">
    <location>
        <begin position="4072"/>
        <end position="4147"/>
    </location>
</feature>
<feature type="domain" description="Carrier" evidence="11">
    <location>
        <begin position="553"/>
        <end position="628"/>
    </location>
</feature>
<dbReference type="InterPro" id="IPR020841">
    <property type="entry name" value="PKS_Beta-ketoAc_synthase_dom"/>
</dbReference>
<dbReference type="Gene3D" id="3.40.50.720">
    <property type="entry name" value="NAD(P)-binding Rossmann-like Domain"/>
    <property type="match status" value="2"/>
</dbReference>
<organism evidence="14 15">
    <name type="scientific">Streptomyces albus (strain ATCC 21838 / DSM 41398 / FERM P-419 / JCM 4703 / NBRC 107858)</name>
    <dbReference type="NCBI Taxonomy" id="1081613"/>
    <lineage>
        <taxon>Bacteria</taxon>
        <taxon>Bacillati</taxon>
        <taxon>Actinomycetota</taxon>
        <taxon>Actinomycetes</taxon>
        <taxon>Kitasatosporales</taxon>
        <taxon>Streptomycetaceae</taxon>
        <taxon>Streptomyces</taxon>
    </lineage>
</organism>
<dbReference type="Pfam" id="PF02801">
    <property type="entry name" value="Ketoacyl-synt_C"/>
    <property type="match status" value="2"/>
</dbReference>
<dbReference type="SMART" id="SM00827">
    <property type="entry name" value="PKS_AT"/>
    <property type="match status" value="2"/>
</dbReference>
<dbReference type="Pfam" id="PF00501">
    <property type="entry name" value="AMP-binding"/>
    <property type="match status" value="1"/>
</dbReference>
<sequence length="4149" mass="435815">MSDEFRDDLIRPLHELLAHNAGRFPEKTAFRDARRAVTYRLLAERTRCLAGHLRDLGVEPGDRVVLRLGNRVEMVEGYLAVARAGGVAVPLDPQSTDAELGHHLTDSGAVLVIGAAAQAAQLRAVSAATTAPGLVLAGSPGEVPDGVPRFEELATTEPGSAAFDARGLDEPAWMLYTSGTTGTPKGVVLTLRSSLWATASCNVPLLGLGSEDRVLWPMPLFHAVSHNIGVLGVLAAGASAHLMVGAAADEILEAAVEEGSTFLVSPPALFHRMVQEIRRGAPRPDTLRVCMAAGSPCPAGLHEDFGEAFGIGLIDSYGSTETGGAITTHVPGGPRVPGSCGLPLPGLALRLTDPETRQEAAEGQEGELWVQSPALMLGYHNRLEETAEVLQEGWYRTGDLARRDAEGYVTLTGRVKEVINRGGEKVHPREVEEVLGRVPGVTDAAVAGRPHPVLGEVPVAYLVGEPGAVDPAELLAACRRELSYFKVPDEFRLVPAVPRNAAGKVARRELAGLSGTLLLVNPSVSGRPDLEAADQDAPLPAAPAPENGTAAGRGLLDLVRAAVAEAVGLDSVDEVPADRALHAIGLTSLGAVTLRDKLSSATGRRLSAALAYDHPTAAALAAYLEGEMLGTAPEAAATAPERHDPDEPVAVVAMGCRFPGGADTPGALWDLVLAETDAVGPLPAERGWDLDRLLGEETGGTGRSSARQGGFLDDVGGFDAEFFGISPREALAMDPQQRLLLETAWETFERAGIDPASLKGTATGVFAGVMHGGYGPGLHSRVPKNLEGYLGNGAASSVASGRLSYTFGLQGPALTVDTACSSSLVALHLAAQSLRNGECSLALAGGATVMSTPAALVEFSRQGALSADGRCKAYAAAANGTGFSEGVGLVLLERLSDARRAGHPVLAVIRGSAVNQDGASNGLTAPNGLAQQRVIRTALANARLNPADIDAVEGHGTGTTLGDPIEAEALLATYGQDRPADRPLLLGSLKSNIGHTQAAAGIAGVIKVVQAMRHGRLPRTLHVDAPSPHIDWTTGGVELLTETVDWPETGRPRRAGVSSFGASGTNAHLILEQPEPAEEQAPAVEPEPEDTAVPLLLSARTEDALREQGERIADFLEQHEDVPLREVARTLSGTRAVFSYRAGLVPRSRQDAITTLRDLTRTDHPHLSTHHSPPQHNPVFVFPGQGSQWPGMTAQLLGHNHAYTQRIHQCEQALNPHVDWSLTGVLTQQSDQPTLDRVDIIQPTLWAVMVSLAAAWQDAGIQPAAVLGHSQGEIAAATVAGALTLQDAAKLTTQRSQLLTTLTGNAGMTTLALPHTTTQQLLTQLHTTDAHIAAINSPTTTVISAPTTTLTTIENHCTQHGIRHRRIPVDYASHSPQMQQLHTPLTQHLTLNPQPTTTPYYSSLTGTQLQGHQLTPDYWYKNLRHTVDFHTATHTLLQQGHHTYIEISPHPVLTLPLEETLQHHQPHTPTTVQPTLHRHHDTPHHLHTATTRAYTHGIPHHTPPTPPHPDLPTYPFQHTHHWLSSLPEGGDPESVGQQLISHPVLGAALHTADADSLILTGRVSPATHSWLADHVVDGAVLFPGTAFVELAIRAGDELGCSVLEELVLEAPLVLGAQEAVSLQLTVGAADADGRRAVRIHSAPPDAAHGAAADESLWLRHAGGFLRPSRADEDTEGGFPSVWPPQDAEAVDVTGAYERLAGEGYGYGRLFRGLRAMWRSGEEVYAEVALAEEGAAEGWGVHPGLLDSALHPDILSGPGTAEGVRLPFSWNSVRLFTSGATALRVRLSGAGSDGVSLFAVDPAGEPVLAVGALTTRPMDGGASAPAARLTRQSLFRLGWTPLTTEPAAAGRERWAVTGPGADELARVLRTAGAEVAAHARPQEALALPGEGGAVPEVLVLFAPPVAEYEGTSAEEARRVAHRALADLQHCLGSPEFDGCRLIVATRGAVAAGTDEHGTDLTTAPLWGLVRAAQAEYPDRLTLLDLDPVSGTEAPSAADAAALLAALRAREPQLAARGGGLLLPRLVRAGDPEESSRPLDPEGTVLLTGGTGGLGAVLARHLVAAHGARHLLLVSRSGPAAPGAAELVAELAAAGAEAEAIACDVADRAALAALLDGLDRPLTAVVHVAGGLDDATLPSLTPERIDTVMLPKADAAVHLHELTRGADLARFVLFSSVAGVLGGPGQANYAAANAFLDGLAQHRHALGLPATSIAWGLWEDGGLTAHLGETDRRRISRNGVRPLTAEQGTALFDAATADQGPAFVAARFDPAALRRRPDGVPVLLTGLVPTTLRRSAAAAGAVQAADGQWLAGLSPAEAAREVLTAVRTHAASVLGHESAEAVPPEAVFKELGFDSLAAVELRNRLNEATGLRLAPTVVFDHPTAQALADHVHETVGGAGTETAAPPQPSVSTLADDDAIAVVSMGCRFPGGVASPKDLWDLVASGTDAVTGFPTDRGWDLEALYHPDPDHPGTSYAREGAFLDDAGGFDAEFFGISPREALAMDPQQRLLLETAWETFERAGIARAALKGSSTGIFVGALSQEYGSTLLHEAPEGLDGMLLTGNALSMVSGRLAYFLGLEGPAVTVDTACSSSLVALHQAAQAVRNGECTLALAGGVTVIATPGTFTAFSTQRAMSPDGRCKSFAASADGTGWGEGVGLVLLERLSDARRAGHPVLAVVRGSAVNQDGASNGLTAPNGLAQQRVIRTALANARLNPADIDAVEAHGTGTTLGDPIEAQALLATYGQDRPADRPLWLGSLKSNIGHTQAAAGIAGVIKVVQAMRHGRLPRTLHVDAPSPHIDWTTGEVELLVEEREWPASERVRRAGVSSFGISGTNAHVILEEAPAQPTASAEGEVEDEEAAVPLLLSARDEPALHAQGEQLASFLEEHPEVPLPEVARSLRSRAVFSYRAGLVPRSRQDAITTLRDLTHADHPHLSTHHSPPQHNPVFVFPGQGSQWPGMTAQLLGHNHAYTQRIHQCEQALNPHVDWSLTGVLTQQSDQPTLDRVDIIQPTLWAVMVSLAAAWQDAGIQPAAVLGHSQGEIAAATVAGALTLQDAAKLTTQRSQLLTTLTGNAGMTTLALPHTTTQQLLTQLHTTDAHIAAINSPTTTVISAPTTTLTTIENHCTQHGIRHRRIPVDYASHSPQMQQLHTPLTQHLTLNPQPTTTPYYSSLTGTQLQGHQLTPDYWYKNLRHTVDFHTATHTLLQQGHHTYIEISPHPVLTLPLEETLQHHQPHTPTTVQPTLHRHHDTPHHLHTATTHAYTHGIPHHTPPTPPHPDLPTYPFQHTHHWLKAEPTSGGGGIGAVKAEHPLLGAAVELPDSGTVVFTGRVSAGNHPWLTREDSPGLHRVRETALVDLVLSAADQTGCPHLESLSLTDPLVLPESGVVQLRVTVGDPSPEGTRPVSVHSRRGETGVGRPWTRHATGALTPAARAADWDLEAWPPVEAAAVPHADALPEDGATQSTRTVWQREGELFAEVALPEQLGADAGDFGLHPVLADAVLNPLRIEGAAAGSPWHAAAWQGVRLHASGASVLRVRLSPAGDGTWTVRAADATGTPVLTVESLTLRPASRQDLRTAGASQQDGLFQVAWSDLELPASGETPATWAIVGEDVLHARSGLMAAGQYTEAHADLESLAATVADPAKAPEVIVLTCAAEEAPRGGAQLAEAVHESTAQVLDWAQALVTQPFFARSRMVVLTRGAVPAWDGTGPGGRLDLTASAAWGLLRSAQAEFPGRFLLVDTDASKPAWRALLKAVTTDEPQWALRKRAARVPRLTRLDAAAAGSEDTGILTGRPGTVLVTGGTGVLGTLVARHLVTEHGVRDLLLTSRQGLEAPGAEALREELTALGAQVTVAACDAADRTALEKVLAGLPADRPLRAVVHTAGVIDDGVVPSLTPERLDAVLRAKADTALALREATRGADLSAFVLFSSVAGILGGAGQANYAAGNTFLDAFAHQARAEGVPATSIAWGVWAGRGLLASGKAGLALPGIGELPPGQGLQLFDSALRTGRGLTVAAQWDLNVLYARARAGETPAVLRSVLPAPERPRAQDAPARATELRHLLAEMATDTERDTALSDLVREHIAKVLGHGSAEAVSATAELKDLGFDSLTSLNLRNALNTATRLSLPPGVAFDFTSPAELAQHIKKELLA</sequence>
<keyword evidence="7" id="KW-0511">Multifunctional enzyme</keyword>
<dbReference type="PANTHER" id="PTHR43775:SF51">
    <property type="entry name" value="INACTIVE PHENOLPHTHIOCEROL SYNTHESIS POLYKETIDE SYNTHASE TYPE I PKS1-RELATED"/>
    <property type="match status" value="1"/>
</dbReference>
<dbReference type="Gene3D" id="3.40.47.10">
    <property type="match status" value="2"/>
</dbReference>
<dbReference type="InterPro" id="IPR020806">
    <property type="entry name" value="PKS_PP-bd"/>
</dbReference>
<dbReference type="InterPro" id="IPR016036">
    <property type="entry name" value="Malonyl_transacylase_ACP-bd"/>
</dbReference>
<dbReference type="FunFam" id="3.40.366.10:FF:000002">
    <property type="entry name" value="Probable polyketide synthase 2"/>
    <property type="match status" value="2"/>
</dbReference>
<dbReference type="PROSITE" id="PS50075">
    <property type="entry name" value="CARRIER"/>
    <property type="match status" value="3"/>
</dbReference>
<dbReference type="GO" id="GO:0031177">
    <property type="term" value="F:phosphopantetheine binding"/>
    <property type="evidence" value="ECO:0007669"/>
    <property type="project" value="InterPro"/>
</dbReference>
<dbReference type="PROSITE" id="PS00606">
    <property type="entry name" value="KS3_1"/>
    <property type="match status" value="2"/>
</dbReference>
<dbReference type="PROSITE" id="PS00012">
    <property type="entry name" value="PHOSPHOPANTETHEINE"/>
    <property type="match status" value="2"/>
</dbReference>
<dbReference type="SUPFAM" id="SSF55048">
    <property type="entry name" value="Probable ACP-binding domain of malonyl-CoA ACP transacylase"/>
    <property type="match status" value="2"/>
</dbReference>
<dbReference type="Pfam" id="PF13193">
    <property type="entry name" value="AMP-binding_C"/>
    <property type="match status" value="1"/>
</dbReference>
<keyword evidence="5" id="KW-0677">Repeat</keyword>
<dbReference type="InterPro" id="IPR018201">
    <property type="entry name" value="Ketoacyl_synth_AS"/>
</dbReference>
<dbReference type="Gene3D" id="1.10.1200.10">
    <property type="entry name" value="ACP-like"/>
    <property type="match status" value="3"/>
</dbReference>